<reference evidence="1 2" key="1">
    <citation type="submission" date="2021-06" db="EMBL/GenBank/DDBJ databases">
        <title>Caerostris darwini draft genome.</title>
        <authorList>
            <person name="Kono N."/>
            <person name="Arakawa K."/>
        </authorList>
    </citation>
    <scope>NUCLEOTIDE SEQUENCE [LARGE SCALE GENOMIC DNA]</scope>
</reference>
<dbReference type="Proteomes" id="UP001054837">
    <property type="component" value="Unassembled WGS sequence"/>
</dbReference>
<sequence length="551" mass="62485">MFEGQESARIKMPNTHCQGMSKGIIHKDGLCKCWPQVVFSQKVETNPCDIAQSSAPLPAPVQNPSLSAVQHAALLSASMTTYFRNMECFRDDSALSGRGQYVSGYTKVVGQKPGFYAERAPSELKDGLNDLKPCNDTWNQLVSWGPKINIPPFRTDFAPKPGHSTENVWGTIFDVPNLNTGRQNHVPVPPDYQQEIRSRSMDNTATQKAANNGLMEMPTKHPISTTTQNPAVERRQLYSEVCRKGKEEIKRPKQQKIEASTLGGDTKDVQEVYDLTYFPPKRDAQVCGLNYCPPKRDVSVNELTYCPPKREAEMNGLIYCPPKREAEMNGRTYCPPKRDMEGHGLTYCPPKRDLEGFGLTYCPPKRDVEGHGLTYCPPKREAEMKGLTYCPPKRDLEGYGLTYCPPKRELEGFGLTYCPPKRDMEGHGLTYCPPKGDLEGFGLTYCPPKRCGRAWTHLLPSEERSGNEWTHLLSSEERPGRLWAHLLPSEERPGRFWTHLLSSEERYGRTWTHLLSSEGRPGRFWTYLLSSEERCGRAWTHLPTEERRFSE</sequence>
<gene>
    <name evidence="1" type="ORF">CDAR_79761</name>
</gene>
<comment type="caution">
    <text evidence="1">The sequence shown here is derived from an EMBL/GenBank/DDBJ whole genome shotgun (WGS) entry which is preliminary data.</text>
</comment>
<dbReference type="AlphaFoldDB" id="A0AAV4W9J5"/>
<keyword evidence="2" id="KW-1185">Reference proteome</keyword>
<evidence type="ECO:0000313" key="1">
    <source>
        <dbReference type="EMBL" id="GIY79166.1"/>
    </source>
</evidence>
<protein>
    <submittedName>
        <fullName evidence="1">Uncharacterized protein</fullName>
    </submittedName>
</protein>
<proteinExistence type="predicted"/>
<dbReference type="EMBL" id="BPLQ01014341">
    <property type="protein sequence ID" value="GIY79166.1"/>
    <property type="molecule type" value="Genomic_DNA"/>
</dbReference>
<evidence type="ECO:0000313" key="2">
    <source>
        <dbReference type="Proteomes" id="UP001054837"/>
    </source>
</evidence>
<organism evidence="1 2">
    <name type="scientific">Caerostris darwini</name>
    <dbReference type="NCBI Taxonomy" id="1538125"/>
    <lineage>
        <taxon>Eukaryota</taxon>
        <taxon>Metazoa</taxon>
        <taxon>Ecdysozoa</taxon>
        <taxon>Arthropoda</taxon>
        <taxon>Chelicerata</taxon>
        <taxon>Arachnida</taxon>
        <taxon>Araneae</taxon>
        <taxon>Araneomorphae</taxon>
        <taxon>Entelegynae</taxon>
        <taxon>Araneoidea</taxon>
        <taxon>Araneidae</taxon>
        <taxon>Caerostris</taxon>
    </lineage>
</organism>
<accession>A0AAV4W9J5</accession>
<name>A0AAV4W9J5_9ARAC</name>